<reference evidence="1" key="1">
    <citation type="submission" date="2021-11" db="EMBL/GenBank/DDBJ databases">
        <authorList>
            <person name="Schell T."/>
        </authorList>
    </citation>
    <scope>NUCLEOTIDE SEQUENCE</scope>
    <source>
        <strain evidence="1">M5</strain>
    </source>
</reference>
<protein>
    <submittedName>
        <fullName evidence="1">Uncharacterized protein</fullName>
    </submittedName>
</protein>
<keyword evidence="2" id="KW-1185">Reference proteome</keyword>
<organism evidence="1 2">
    <name type="scientific">Daphnia galeata</name>
    <dbReference type="NCBI Taxonomy" id="27404"/>
    <lineage>
        <taxon>Eukaryota</taxon>
        <taxon>Metazoa</taxon>
        <taxon>Ecdysozoa</taxon>
        <taxon>Arthropoda</taxon>
        <taxon>Crustacea</taxon>
        <taxon>Branchiopoda</taxon>
        <taxon>Diplostraca</taxon>
        <taxon>Cladocera</taxon>
        <taxon>Anomopoda</taxon>
        <taxon>Daphniidae</taxon>
        <taxon>Daphnia</taxon>
    </lineage>
</organism>
<dbReference type="Proteomes" id="UP000789390">
    <property type="component" value="Unassembled WGS sequence"/>
</dbReference>
<accession>A0A8J2WEJ5</accession>
<dbReference type="EMBL" id="CAKKLH010000004">
    <property type="protein sequence ID" value="CAH0098629.1"/>
    <property type="molecule type" value="Genomic_DNA"/>
</dbReference>
<dbReference type="OrthoDB" id="10345560at2759"/>
<comment type="caution">
    <text evidence="1">The sequence shown here is derived from an EMBL/GenBank/DDBJ whole genome shotgun (WGS) entry which is preliminary data.</text>
</comment>
<proteinExistence type="predicted"/>
<evidence type="ECO:0000313" key="1">
    <source>
        <dbReference type="EMBL" id="CAH0098629.1"/>
    </source>
</evidence>
<name>A0A8J2WEJ5_9CRUS</name>
<gene>
    <name evidence="1" type="ORF">DGAL_LOCUS714</name>
</gene>
<evidence type="ECO:0000313" key="2">
    <source>
        <dbReference type="Proteomes" id="UP000789390"/>
    </source>
</evidence>
<sequence>MVRHGKHSHAKPNQTAEEGKEVWVNMVKGIIKTVGDSNEDLTIGLERICGSKKVPRRWMNLNKPKFVSFLKYIRFKIPPGSTAADQLWGLFSKAIEVEKKKEIKRNTKPSKTGNKDETIDENEITALIEEKMEN</sequence>
<dbReference type="AlphaFoldDB" id="A0A8J2WEJ5"/>